<name>A0ABY4VPK2_9BURK</name>
<keyword evidence="4" id="KW-0285">Flavoprotein</keyword>
<feature type="domain" description="Acyl-CoA oxidase/dehydrogenase middle" evidence="8">
    <location>
        <begin position="128"/>
        <end position="206"/>
    </location>
</feature>
<comment type="similarity">
    <text evidence="2">Belongs to the acyl-CoA dehydrogenase family.</text>
</comment>
<feature type="domain" description="Acyl-CoA dehydrogenase/oxidase C-terminal" evidence="7">
    <location>
        <begin position="238"/>
        <end position="385"/>
    </location>
</feature>
<dbReference type="InterPro" id="IPR013786">
    <property type="entry name" value="AcylCoA_DH/ox_N"/>
</dbReference>
<dbReference type="Gene3D" id="1.10.540.10">
    <property type="entry name" value="Acyl-CoA dehydrogenase/oxidase, N-terminal domain"/>
    <property type="match status" value="1"/>
</dbReference>
<sequence length="397" mass="42947">MFTPCPTERSRVIADRVERFVRDIVVPCEADPRCTAHGPTSELIDEMRAKARAAGVMTPHILPDGSHLTQRETAAVLKRSGLSPLGPVAVNTMAPDEGNMFLLGKVGTSAQKQRFLEPLVRGEARSAFFMTEPAEEGGAGSDPSMLQTTATQDGGDWVIRGRKKFITGAEGAQVGIVMARTGDGEHAQATMFLVDLPHPAVRIERVIDTIDSSMPGGHAQILLDDLRVPADQVLGEVNEGFRYAQVRLSPARLSHCMRWFGGTVRADEIARAYATTRKAFGKLLIDHEGVGFMLAENLIDLQQAALMIDWCAGVLDGGAAGTAESSMAKVAVSEALYRVADRCVQIMGGLGVSRDTIVEQILREVRAFRIYDGPTEVHKWSLAKKIKRETLAGTQAS</sequence>
<dbReference type="PANTHER" id="PTHR48083">
    <property type="entry name" value="MEDIUM-CHAIN SPECIFIC ACYL-COA DEHYDROGENASE, MITOCHONDRIAL-RELATED"/>
    <property type="match status" value="1"/>
</dbReference>
<dbReference type="SUPFAM" id="SSF47203">
    <property type="entry name" value="Acyl-CoA dehydrogenase C-terminal domain-like"/>
    <property type="match status" value="1"/>
</dbReference>
<dbReference type="SUPFAM" id="SSF56645">
    <property type="entry name" value="Acyl-CoA dehydrogenase NM domain-like"/>
    <property type="match status" value="1"/>
</dbReference>
<dbReference type="InterPro" id="IPR009100">
    <property type="entry name" value="AcylCoA_DH/oxidase_NM_dom_sf"/>
</dbReference>
<dbReference type="InterPro" id="IPR036250">
    <property type="entry name" value="AcylCo_DH-like_C"/>
</dbReference>
<evidence type="ECO:0000259" key="7">
    <source>
        <dbReference type="Pfam" id="PF00441"/>
    </source>
</evidence>
<dbReference type="Pfam" id="PF02771">
    <property type="entry name" value="Acyl-CoA_dh_N"/>
    <property type="match status" value="1"/>
</dbReference>
<dbReference type="Gene3D" id="1.20.140.10">
    <property type="entry name" value="Butyryl-CoA Dehydrogenase, subunit A, domain 3"/>
    <property type="match status" value="1"/>
</dbReference>
<organism evidence="10 11">
    <name type="scientific">Cupriavidus gilardii</name>
    <dbReference type="NCBI Taxonomy" id="82541"/>
    <lineage>
        <taxon>Bacteria</taxon>
        <taxon>Pseudomonadati</taxon>
        <taxon>Pseudomonadota</taxon>
        <taxon>Betaproteobacteria</taxon>
        <taxon>Burkholderiales</taxon>
        <taxon>Burkholderiaceae</taxon>
        <taxon>Cupriavidus</taxon>
    </lineage>
</organism>
<dbReference type="PANTHER" id="PTHR48083:SF13">
    <property type="entry name" value="ACYL-COA DEHYDROGENASE FAMILY MEMBER 11"/>
    <property type="match status" value="1"/>
</dbReference>
<evidence type="ECO:0000313" key="11">
    <source>
        <dbReference type="Proteomes" id="UP001056648"/>
    </source>
</evidence>
<dbReference type="EMBL" id="CP098736">
    <property type="protein sequence ID" value="USE79072.1"/>
    <property type="molecule type" value="Genomic_DNA"/>
</dbReference>
<keyword evidence="6" id="KW-0560">Oxidoreductase</keyword>
<evidence type="ECO:0000256" key="3">
    <source>
        <dbReference type="ARBA" id="ARBA00011738"/>
    </source>
</evidence>
<dbReference type="Pfam" id="PF02770">
    <property type="entry name" value="Acyl-CoA_dh_M"/>
    <property type="match status" value="1"/>
</dbReference>
<dbReference type="InterPro" id="IPR009075">
    <property type="entry name" value="AcylCo_DH/oxidase_C"/>
</dbReference>
<dbReference type="InterPro" id="IPR046373">
    <property type="entry name" value="Acyl-CoA_Oxase/DH_mid-dom_sf"/>
</dbReference>
<keyword evidence="11" id="KW-1185">Reference proteome</keyword>
<dbReference type="Pfam" id="PF00441">
    <property type="entry name" value="Acyl-CoA_dh_1"/>
    <property type="match status" value="1"/>
</dbReference>
<dbReference type="RefSeq" id="WP_252252775.1">
    <property type="nucleotide sequence ID" value="NZ_CP098736.1"/>
</dbReference>
<comment type="cofactor">
    <cofactor evidence="1">
        <name>FAD</name>
        <dbReference type="ChEBI" id="CHEBI:57692"/>
    </cofactor>
</comment>
<comment type="subunit">
    <text evidence="3">Homodimer.</text>
</comment>
<dbReference type="InterPro" id="IPR006091">
    <property type="entry name" value="Acyl-CoA_Oxase/DH_mid-dom"/>
</dbReference>
<reference evidence="10" key="1">
    <citation type="submission" date="2022-06" db="EMBL/GenBank/DDBJ databases">
        <title>Complete genome sequence and characterization of Cupriavidus gilardii QJ1 isolated from contaminating cells.</title>
        <authorList>
            <person name="Qi J."/>
        </authorList>
    </citation>
    <scope>NUCLEOTIDE SEQUENCE</scope>
    <source>
        <strain evidence="10">QJ1</strain>
    </source>
</reference>
<gene>
    <name evidence="10" type="ORF">NDR89_20790</name>
</gene>
<evidence type="ECO:0000313" key="10">
    <source>
        <dbReference type="EMBL" id="USE79072.1"/>
    </source>
</evidence>
<proteinExistence type="inferred from homology"/>
<accession>A0ABY4VPK2</accession>
<keyword evidence="5" id="KW-0274">FAD</keyword>
<evidence type="ECO:0000256" key="6">
    <source>
        <dbReference type="ARBA" id="ARBA00023002"/>
    </source>
</evidence>
<dbReference type="InterPro" id="IPR050741">
    <property type="entry name" value="Acyl-CoA_dehydrogenase"/>
</dbReference>
<evidence type="ECO:0000259" key="8">
    <source>
        <dbReference type="Pfam" id="PF02770"/>
    </source>
</evidence>
<evidence type="ECO:0000256" key="4">
    <source>
        <dbReference type="ARBA" id="ARBA00022630"/>
    </source>
</evidence>
<evidence type="ECO:0000256" key="5">
    <source>
        <dbReference type="ARBA" id="ARBA00022827"/>
    </source>
</evidence>
<protein>
    <submittedName>
        <fullName evidence="10">Acyl-CoA dehydrogenase family protein</fullName>
    </submittedName>
</protein>
<evidence type="ECO:0000256" key="1">
    <source>
        <dbReference type="ARBA" id="ARBA00001974"/>
    </source>
</evidence>
<dbReference type="Gene3D" id="2.40.110.10">
    <property type="entry name" value="Butyryl-CoA Dehydrogenase, subunit A, domain 2"/>
    <property type="match status" value="1"/>
</dbReference>
<dbReference type="InterPro" id="IPR037069">
    <property type="entry name" value="AcylCoA_DH/ox_N_sf"/>
</dbReference>
<feature type="domain" description="Acyl-CoA dehydrogenase/oxidase N-terminal" evidence="9">
    <location>
        <begin position="7"/>
        <end position="123"/>
    </location>
</feature>
<evidence type="ECO:0000256" key="2">
    <source>
        <dbReference type="ARBA" id="ARBA00009347"/>
    </source>
</evidence>
<dbReference type="CDD" id="cd00567">
    <property type="entry name" value="ACAD"/>
    <property type="match status" value="1"/>
</dbReference>
<evidence type="ECO:0000259" key="9">
    <source>
        <dbReference type="Pfam" id="PF02771"/>
    </source>
</evidence>
<dbReference type="Proteomes" id="UP001056648">
    <property type="component" value="Chromosome 2"/>
</dbReference>